<dbReference type="Pfam" id="PF01535">
    <property type="entry name" value="PPR"/>
    <property type="match status" value="7"/>
</dbReference>
<feature type="compositionally biased region" description="Polar residues" evidence="3">
    <location>
        <begin position="611"/>
        <end position="638"/>
    </location>
</feature>
<evidence type="ECO:0000256" key="1">
    <source>
        <dbReference type="ARBA" id="ARBA00022737"/>
    </source>
</evidence>
<feature type="region of interest" description="Disordered" evidence="3">
    <location>
        <begin position="606"/>
        <end position="692"/>
    </location>
</feature>
<protein>
    <submittedName>
        <fullName evidence="4">Pentatricopeptide repeat-containing protein</fullName>
    </submittedName>
</protein>
<dbReference type="NCBIfam" id="TIGR00756">
    <property type="entry name" value="PPR"/>
    <property type="match status" value="4"/>
</dbReference>
<dbReference type="PANTHER" id="PTHR47926:SF398">
    <property type="entry name" value="PENTATRICOPEPTIDE REPEAT-CONTAINING PROTEIN"/>
    <property type="match status" value="1"/>
</dbReference>
<dbReference type="Proteomes" id="UP000685013">
    <property type="component" value="Chromosome 14"/>
</dbReference>
<organism evidence="4 5">
    <name type="scientific">Cucurbita argyrosperma subsp. sororia</name>
    <dbReference type="NCBI Taxonomy" id="37648"/>
    <lineage>
        <taxon>Eukaryota</taxon>
        <taxon>Viridiplantae</taxon>
        <taxon>Streptophyta</taxon>
        <taxon>Embryophyta</taxon>
        <taxon>Tracheophyta</taxon>
        <taxon>Spermatophyta</taxon>
        <taxon>Magnoliopsida</taxon>
        <taxon>eudicotyledons</taxon>
        <taxon>Gunneridae</taxon>
        <taxon>Pentapetalae</taxon>
        <taxon>rosids</taxon>
        <taxon>fabids</taxon>
        <taxon>Cucurbitales</taxon>
        <taxon>Cucurbitaceae</taxon>
        <taxon>Cucurbiteae</taxon>
        <taxon>Cucurbita</taxon>
    </lineage>
</organism>
<dbReference type="Pfam" id="PF13041">
    <property type="entry name" value="PPR_2"/>
    <property type="match status" value="1"/>
</dbReference>
<evidence type="ECO:0000256" key="2">
    <source>
        <dbReference type="PROSITE-ProRule" id="PRU00708"/>
    </source>
</evidence>
<feature type="repeat" description="PPR" evidence="2">
    <location>
        <begin position="344"/>
        <end position="374"/>
    </location>
</feature>
<keyword evidence="1" id="KW-0677">Repeat</keyword>
<dbReference type="FunFam" id="1.25.40.10:FF:000196">
    <property type="entry name" value="Pentatricopeptide repeat-containing protein At4g14850"/>
    <property type="match status" value="2"/>
</dbReference>
<dbReference type="PROSITE" id="PS51375">
    <property type="entry name" value="PPR"/>
    <property type="match status" value="4"/>
</dbReference>
<sequence length="692" mass="75610">MPFLSPNSLASLVEFALSIRSSLLGRVAHAQILKTLKTPFPAFLYNHLVNMYAKLDQLNSAELILELAPCRSVVTWTSLIAGSVQNGRFASALLHFSDMLSDCVRPNDFTFPCVFKASTGLRMAMTGKQVHALAVKEGLINDVFVGCSAFDMYSKLGLLDDAYKLFVEMPHRNLETWNAYISNSVLHGRPEDSAIAFIELLRAGGKPDSITFCAFLNACSDKLGLEPGCQLHGFIIRSGCGQNVSISNGLIDFYGKCGEVVCSEVIFDRMGERNSVSWSSLIAAYVQNNEEEKACCLFLRARKEDIKPTDFMVSSVLCASAGLSEIELGRSVQALAVKACVDENIFVGSALVDMYGKCGSIDKAEQAFNEMPERNLVSWNALLGGYAHQGYADKAVALLKDMASVEGIAPSYVSLVCALSACSRAGDLKTGMQIFESMKARYGIEPGPEHYACLVDLFGRAGMVECAYDFIRRMPFPPTISIWGALLGACRMHGKPELGKLAAEKLFELDPKDSGNHVVLSNMLAATSRWEEVTVIRNEMKEVGIKKGAGFSWITVNSRIHIFQAKDKSYEKDSELQDMLGKLRKEMQEAAGSIADANYALFEASSHPGPKNSSSLVGVTTMSGRNPSNTGTFSTSPAQLCPNGRNRKTGDRQASEQAGCRRGGERRAEEQSKPDNPHRWGGGLHHRRRKTQ</sequence>
<gene>
    <name evidence="4" type="primary">LOI1</name>
    <name evidence="4" type="ORF">SDJN03_22302</name>
</gene>
<feature type="repeat" description="PPR" evidence="2">
    <location>
        <begin position="274"/>
        <end position="308"/>
    </location>
</feature>
<evidence type="ECO:0000313" key="5">
    <source>
        <dbReference type="Proteomes" id="UP000685013"/>
    </source>
</evidence>
<evidence type="ECO:0000256" key="3">
    <source>
        <dbReference type="SAM" id="MobiDB-lite"/>
    </source>
</evidence>
<evidence type="ECO:0000313" key="4">
    <source>
        <dbReference type="EMBL" id="KAG6582300.1"/>
    </source>
</evidence>
<feature type="non-terminal residue" evidence="4">
    <location>
        <position position="1"/>
    </location>
</feature>
<comment type="caution">
    <text evidence="4">The sequence shown here is derived from an EMBL/GenBank/DDBJ whole genome shotgun (WGS) entry which is preliminary data.</text>
</comment>
<dbReference type="GO" id="GO:0009451">
    <property type="term" value="P:RNA modification"/>
    <property type="evidence" value="ECO:0007669"/>
    <property type="project" value="InterPro"/>
</dbReference>
<reference evidence="4 5" key="1">
    <citation type="journal article" date="2021" name="Hortic Res">
        <title>The domestication of Cucurbita argyrosperma as revealed by the genome of its wild relative.</title>
        <authorList>
            <person name="Barrera-Redondo J."/>
            <person name="Sanchez-de la Vega G."/>
            <person name="Aguirre-Liguori J.A."/>
            <person name="Castellanos-Morales G."/>
            <person name="Gutierrez-Guerrero Y.T."/>
            <person name="Aguirre-Dugua X."/>
            <person name="Aguirre-Planter E."/>
            <person name="Tenaillon M.I."/>
            <person name="Lira-Saade R."/>
            <person name="Eguiarte L.E."/>
        </authorList>
    </citation>
    <scope>NUCLEOTIDE SEQUENCE [LARGE SCALE GENOMIC DNA]</scope>
    <source>
        <strain evidence="4">JBR-2021</strain>
    </source>
</reference>
<dbReference type="AlphaFoldDB" id="A0AAV6MJ91"/>
<dbReference type="FunFam" id="1.25.40.10:FF:001211">
    <property type="entry name" value="Pentatricopeptide repeat-containing protein"/>
    <property type="match status" value="1"/>
</dbReference>
<feature type="repeat" description="PPR" evidence="2">
    <location>
        <begin position="72"/>
        <end position="106"/>
    </location>
</feature>
<dbReference type="InterPro" id="IPR046960">
    <property type="entry name" value="PPR_At4g14850-like_plant"/>
</dbReference>
<dbReference type="InterPro" id="IPR046848">
    <property type="entry name" value="E_motif"/>
</dbReference>
<dbReference type="Pfam" id="PF20431">
    <property type="entry name" value="E_motif"/>
    <property type="match status" value="1"/>
</dbReference>
<feature type="compositionally biased region" description="Basic and acidic residues" evidence="3">
    <location>
        <begin position="662"/>
        <end position="678"/>
    </location>
</feature>
<dbReference type="EMBL" id="JAGKQH010000014">
    <property type="protein sequence ID" value="KAG6582300.1"/>
    <property type="molecule type" value="Genomic_DNA"/>
</dbReference>
<keyword evidence="5" id="KW-1185">Reference proteome</keyword>
<name>A0AAV6MJ91_9ROSI</name>
<proteinExistence type="predicted"/>
<feature type="repeat" description="PPR" evidence="2">
    <location>
        <begin position="375"/>
        <end position="410"/>
    </location>
</feature>
<dbReference type="FunFam" id="1.25.40.10:FF:000681">
    <property type="entry name" value="Pentatricopeptide repeat-containing protein"/>
    <property type="match status" value="1"/>
</dbReference>
<dbReference type="PANTHER" id="PTHR47926">
    <property type="entry name" value="PENTATRICOPEPTIDE REPEAT-CONTAINING PROTEIN"/>
    <property type="match status" value="1"/>
</dbReference>
<dbReference type="InterPro" id="IPR002885">
    <property type="entry name" value="PPR_rpt"/>
</dbReference>
<dbReference type="GO" id="GO:0003723">
    <property type="term" value="F:RNA binding"/>
    <property type="evidence" value="ECO:0007669"/>
    <property type="project" value="InterPro"/>
</dbReference>
<accession>A0AAV6MJ91</accession>